<comment type="similarity">
    <text evidence="1">Belongs to the glycosyl hydrolase 16 family.</text>
</comment>
<dbReference type="PANTHER" id="PTHR10963">
    <property type="entry name" value="GLYCOSYL HYDROLASE-RELATED"/>
    <property type="match status" value="1"/>
</dbReference>
<dbReference type="InterPro" id="IPR003343">
    <property type="entry name" value="Big_2"/>
</dbReference>
<comment type="caution">
    <text evidence="5">The sequence shown here is derived from an EMBL/GenBank/DDBJ whole genome shotgun (WGS) entry which is preliminary data.</text>
</comment>
<dbReference type="SUPFAM" id="SSF49373">
    <property type="entry name" value="Invasin/intimin cell-adhesion fragments"/>
    <property type="match status" value="1"/>
</dbReference>
<keyword evidence="6" id="KW-1185">Reference proteome</keyword>
<dbReference type="EMBL" id="VFWZ01000005">
    <property type="protein sequence ID" value="TPN84429.1"/>
    <property type="molecule type" value="Genomic_DNA"/>
</dbReference>
<dbReference type="InterPro" id="IPR026444">
    <property type="entry name" value="Secre_tail"/>
</dbReference>
<proteinExistence type="inferred from homology"/>
<organism evidence="5 6">
    <name type="scientific">Aquimarina algicola</name>
    <dbReference type="NCBI Taxonomy" id="2589995"/>
    <lineage>
        <taxon>Bacteria</taxon>
        <taxon>Pseudomonadati</taxon>
        <taxon>Bacteroidota</taxon>
        <taxon>Flavobacteriia</taxon>
        <taxon>Flavobacteriales</taxon>
        <taxon>Flavobacteriaceae</taxon>
        <taxon>Aquimarina</taxon>
    </lineage>
</organism>
<evidence type="ECO:0000256" key="3">
    <source>
        <dbReference type="SAM" id="SignalP"/>
    </source>
</evidence>
<dbReference type="Gene3D" id="2.10.10.20">
    <property type="entry name" value="Carbohydrate-binding module superfamily 5/12"/>
    <property type="match status" value="1"/>
</dbReference>
<evidence type="ECO:0000313" key="6">
    <source>
        <dbReference type="Proteomes" id="UP000315540"/>
    </source>
</evidence>
<reference evidence="5 6" key="1">
    <citation type="submission" date="2019-06" db="EMBL/GenBank/DDBJ databases">
        <authorList>
            <person name="Meng X."/>
        </authorList>
    </citation>
    <scope>NUCLEOTIDE SEQUENCE [LARGE SCALE GENOMIC DNA]</scope>
    <source>
        <strain evidence="5 6">M625</strain>
    </source>
</reference>
<evidence type="ECO:0000259" key="4">
    <source>
        <dbReference type="PROSITE" id="PS51762"/>
    </source>
</evidence>
<dbReference type="InterPro" id="IPR008964">
    <property type="entry name" value="Invasin/intimin_cell_adhesion"/>
</dbReference>
<dbReference type="GO" id="GO:0005975">
    <property type="term" value="P:carbohydrate metabolic process"/>
    <property type="evidence" value="ECO:0007669"/>
    <property type="project" value="InterPro"/>
</dbReference>
<dbReference type="InterPro" id="IPR050546">
    <property type="entry name" value="Glycosyl_Hydrlase_16"/>
</dbReference>
<dbReference type="OrthoDB" id="973752at2"/>
<accession>A0A504JBY1</accession>
<dbReference type="SMART" id="SM00635">
    <property type="entry name" value="BID_2"/>
    <property type="match status" value="1"/>
</dbReference>
<dbReference type="GO" id="GO:0004553">
    <property type="term" value="F:hydrolase activity, hydrolyzing O-glycosyl compounds"/>
    <property type="evidence" value="ECO:0007669"/>
    <property type="project" value="InterPro"/>
</dbReference>
<protein>
    <submittedName>
        <fullName evidence="5">T9SS type A sorting domain-containing protein</fullName>
    </submittedName>
</protein>
<keyword evidence="2 3" id="KW-0732">Signal</keyword>
<feature type="signal peptide" evidence="3">
    <location>
        <begin position="1"/>
        <end position="21"/>
    </location>
</feature>
<feature type="chain" id="PRO_5021322673" evidence="3">
    <location>
        <begin position="22"/>
        <end position="630"/>
    </location>
</feature>
<dbReference type="InterPro" id="IPR013320">
    <property type="entry name" value="ConA-like_dom_sf"/>
</dbReference>
<feature type="domain" description="GH16" evidence="4">
    <location>
        <begin position="34"/>
        <end position="367"/>
    </location>
</feature>
<dbReference type="Gene3D" id="2.60.120.200">
    <property type="match status" value="1"/>
</dbReference>
<dbReference type="NCBIfam" id="TIGR04183">
    <property type="entry name" value="Por_Secre_tail"/>
    <property type="match status" value="1"/>
</dbReference>
<evidence type="ECO:0000313" key="5">
    <source>
        <dbReference type="EMBL" id="TPN84429.1"/>
    </source>
</evidence>
<dbReference type="InterPro" id="IPR000757">
    <property type="entry name" value="Beta-glucanase-like"/>
</dbReference>
<sequence>MKKKYFLNLFAILFIISNSIGQTFNEKTLEERTRPYGEADKPNISWRIRWDRSDLFNNDHFPDSNFKYDTRKWAKTPENVQSWVWRNNQNIEQKNGSLYITARYNESGFPENRVPSGCVDGSPSSTLVPVRFSSGMLRSTTPDFIYGYYEAAIKGSDGFPGVSPAFWLYNSIKSNSTVGRVRYSEIDIVELTQEGINEETRKVMDHNLHAITTASTRQKFDTSLNPPVGAFIPAVDQNGGLAVGPIGSTTGRRWWRPKQNTAAQRNETHEFEPRDINIFGCLVTSQEIVWYVNGKEIGRKPNILWQKESDLSNPMRITLSLGIRAPYNQFCSNRFVMPDPSILERAKNFFPQTMQVLYVKVFEPISDLSPKVSVTDVVIKQSEVPLRVGGNTILTPVISPKEATNKNFTFYSVSGMDVARIDAHTGIVTALKKGSATFRVITEDGNFFNDITVTVEGNPNQTRNVNIPIPPGSAGLAPSDPDNMDNFNCTDVSVWKKSDIYAIGDRVKLEGTLYELVSSNGKCRPGGNSQCSIAQWKEIGHCEQQRTETLSILHKQNEIEVYPNPTINIVNITSRKGSFVSILNSSGKEVFKEVNKGEINSFNTYGLPKGLYMVKIENENEVVTKKLIIK</sequence>
<dbReference type="SUPFAM" id="SSF49899">
    <property type="entry name" value="Concanavalin A-like lectins/glucanases"/>
    <property type="match status" value="1"/>
</dbReference>
<dbReference type="AlphaFoldDB" id="A0A504JBY1"/>
<dbReference type="Gene3D" id="2.60.40.1080">
    <property type="match status" value="1"/>
</dbReference>
<dbReference type="Pfam" id="PF02368">
    <property type="entry name" value="Big_2"/>
    <property type="match status" value="1"/>
</dbReference>
<evidence type="ECO:0000256" key="1">
    <source>
        <dbReference type="ARBA" id="ARBA00006865"/>
    </source>
</evidence>
<dbReference type="PANTHER" id="PTHR10963:SF55">
    <property type="entry name" value="GLYCOSIDE HYDROLASE FAMILY 16 PROTEIN"/>
    <property type="match status" value="1"/>
</dbReference>
<dbReference type="PROSITE" id="PS51762">
    <property type="entry name" value="GH16_2"/>
    <property type="match status" value="1"/>
</dbReference>
<dbReference type="Pfam" id="PF00722">
    <property type="entry name" value="Glyco_hydro_16"/>
    <property type="match status" value="1"/>
</dbReference>
<evidence type="ECO:0000256" key="2">
    <source>
        <dbReference type="ARBA" id="ARBA00022729"/>
    </source>
</evidence>
<gene>
    <name evidence="5" type="ORF">FHK87_15965</name>
</gene>
<dbReference type="Proteomes" id="UP000315540">
    <property type="component" value="Unassembled WGS sequence"/>
</dbReference>
<dbReference type="RefSeq" id="WP_140594764.1">
    <property type="nucleotide sequence ID" value="NZ_VFWZ01000005.1"/>
</dbReference>
<dbReference type="Pfam" id="PF18962">
    <property type="entry name" value="Por_Secre_tail"/>
    <property type="match status" value="1"/>
</dbReference>
<name>A0A504JBY1_9FLAO</name>